<gene>
    <name evidence="2" type="ORF">TOPH_03865</name>
</gene>
<accession>A0A0L0NBN1</accession>
<evidence type="ECO:0000256" key="1">
    <source>
        <dbReference type="SAM" id="MobiDB-lite"/>
    </source>
</evidence>
<dbReference type="OrthoDB" id="4923727at2759"/>
<dbReference type="Proteomes" id="UP000036947">
    <property type="component" value="Unassembled WGS sequence"/>
</dbReference>
<evidence type="ECO:0000313" key="3">
    <source>
        <dbReference type="Proteomes" id="UP000036947"/>
    </source>
</evidence>
<dbReference type="EMBL" id="LFRF01000008">
    <property type="protein sequence ID" value="KND91542.1"/>
    <property type="molecule type" value="Genomic_DNA"/>
</dbReference>
<comment type="caution">
    <text evidence="2">The sequence shown here is derived from an EMBL/GenBank/DDBJ whole genome shotgun (WGS) entry which is preliminary data.</text>
</comment>
<name>A0A0L0NBN1_TOLOC</name>
<proteinExistence type="predicted"/>
<feature type="region of interest" description="Disordered" evidence="1">
    <location>
        <begin position="1"/>
        <end position="27"/>
    </location>
</feature>
<protein>
    <submittedName>
        <fullName evidence="2">Uncharacterized protein</fullName>
    </submittedName>
</protein>
<sequence>MSAMSLHTSNDSVKPKPMPKPTPKATRKLRCALAHTSRIRPDSEGINIDDFNRQVAQDMAHNYVEAQGCPAAAIFKPTLRIELVPPTPCPKNLGTTLARLAEEQFMPSAPKRGMEYTGSGLTWRARDLLLRGDAPFGCLLVNDELFPATPNTLLHCELHSALSLLRRGVDNLEDEGRPEETPHELAPPAVIVTIAEEKPATPEKENEIDLTAFKYEFVPPRLCVRTIRASFEDCPHPEDSDTEFVLKIEVGKILDMTDVHRVYEWTVEDRACWVNKVGVLMRHVLDPRLDGEEMPELEKTSGS</sequence>
<reference evidence="2 3" key="1">
    <citation type="journal article" date="2015" name="BMC Genomics">
        <title>The genome of the truffle-parasite Tolypocladium ophioglossoides and the evolution of antifungal peptaibiotics.</title>
        <authorList>
            <person name="Quandt C.A."/>
            <person name="Bushley K.E."/>
            <person name="Spatafora J.W."/>
        </authorList>
    </citation>
    <scope>NUCLEOTIDE SEQUENCE [LARGE SCALE GENOMIC DNA]</scope>
    <source>
        <strain evidence="2 3">CBS 100239</strain>
    </source>
</reference>
<dbReference type="AlphaFoldDB" id="A0A0L0NBN1"/>
<feature type="compositionally biased region" description="Polar residues" evidence="1">
    <location>
        <begin position="1"/>
        <end position="12"/>
    </location>
</feature>
<keyword evidence="3" id="KW-1185">Reference proteome</keyword>
<organism evidence="2 3">
    <name type="scientific">Tolypocladium ophioglossoides (strain CBS 100239)</name>
    <name type="common">Snaketongue truffleclub</name>
    <name type="synonym">Elaphocordyceps ophioglossoides</name>
    <dbReference type="NCBI Taxonomy" id="1163406"/>
    <lineage>
        <taxon>Eukaryota</taxon>
        <taxon>Fungi</taxon>
        <taxon>Dikarya</taxon>
        <taxon>Ascomycota</taxon>
        <taxon>Pezizomycotina</taxon>
        <taxon>Sordariomycetes</taxon>
        <taxon>Hypocreomycetidae</taxon>
        <taxon>Hypocreales</taxon>
        <taxon>Ophiocordycipitaceae</taxon>
        <taxon>Tolypocladium</taxon>
    </lineage>
</organism>
<evidence type="ECO:0000313" key="2">
    <source>
        <dbReference type="EMBL" id="KND91542.1"/>
    </source>
</evidence>